<dbReference type="GO" id="GO:0005829">
    <property type="term" value="C:cytosol"/>
    <property type="evidence" value="ECO:0007669"/>
    <property type="project" value="TreeGrafter"/>
</dbReference>
<evidence type="ECO:0000259" key="12">
    <source>
        <dbReference type="PROSITE" id="PS51192"/>
    </source>
</evidence>
<dbReference type="InterPro" id="IPR011545">
    <property type="entry name" value="DEAD/DEAH_box_helicase_dom"/>
</dbReference>
<evidence type="ECO:0000256" key="1">
    <source>
        <dbReference type="ARBA" id="ARBA00006847"/>
    </source>
</evidence>
<dbReference type="Gene3D" id="3.40.50.300">
    <property type="entry name" value="P-loop containing nucleotide triphosphate hydrolases"/>
    <property type="match status" value="2"/>
</dbReference>
<evidence type="ECO:0000313" key="14">
    <source>
        <dbReference type="EMBL" id="AEJ44841.1"/>
    </source>
</evidence>
<dbReference type="GO" id="GO:0004518">
    <property type="term" value="F:nuclease activity"/>
    <property type="evidence" value="ECO:0007669"/>
    <property type="project" value="UniProtKB-KW"/>
</dbReference>
<dbReference type="EMBL" id="CP002902">
    <property type="protein sequence ID" value="AEJ44841.1"/>
    <property type="molecule type" value="Genomic_DNA"/>
</dbReference>
<reference evidence="15" key="2">
    <citation type="submission" date="2011-06" db="EMBL/GenBank/DDBJ databases">
        <title>The complete genome sequence of Alicyclobacillus acidocaldarius sp. Tc-4-1.</title>
        <authorList>
            <person name="Chen Y."/>
            <person name="He Y."/>
            <person name="Dong Z."/>
            <person name="Hu S."/>
        </authorList>
    </citation>
    <scope>NUCLEOTIDE SEQUENCE [LARGE SCALE GENOMIC DNA]</scope>
    <source>
        <strain evidence="15">Tc-4-1</strain>
    </source>
</reference>
<dbReference type="Pfam" id="PF22590">
    <property type="entry name" value="Cas3-like_C_2"/>
    <property type="match status" value="1"/>
</dbReference>
<dbReference type="KEGG" id="aad:TC41_2952"/>
<dbReference type="GO" id="GO:0003724">
    <property type="term" value="F:RNA helicase activity"/>
    <property type="evidence" value="ECO:0007669"/>
    <property type="project" value="TreeGrafter"/>
</dbReference>
<comment type="similarity">
    <text evidence="2">In the central section; belongs to the CRISPR-associated helicase Cas3 family.</text>
</comment>
<evidence type="ECO:0000256" key="3">
    <source>
        <dbReference type="ARBA" id="ARBA00022722"/>
    </source>
</evidence>
<keyword evidence="8" id="KW-0067">ATP-binding</keyword>
<sequence>MTHMDFSEFFIRATGSPPYPWQSRIATASTWPDLLRIPTGAGKTGVILAWLWRRLHGGDEMEQRTGRRLVYVLPQRSLVAQTAETARAWLAALGLEGDVGLSVLMGGSIDHAWDLEPDKSWIIVGTQDQILSRALNRGYGGVSRFRWPLQFALLHNDVQWVVDEVQLFGDGLATTAQLQAFRERFGTHGPAHTLWMSATASPEWLQTVDLREAGRELEVWELDDADREALRARLVARKPLERCPVILDDEASKKPEAYAKKLAEWLLGRRPADGLTLVILNRVDRAQVVYQALKRAAPEEDVRLAHGQFRARDRAWLAEQARSLGDTRAILVATQVVEAGMDLDATALVTELAPWSSLIQRFGRLNRTGTREAARAFWIDIARDSKVAYEPYHPADLDRARAQLERLEDVGPSRLPGEIDPLTYQRVLRRRDLLQLFDTTPDLGGNDIDVSPFIREIEDRTVSVYWGEWTGDAPPDALRAVADEDVCRVPMSRLQEYLKKKRKVRGAEQTRVAYIWNSLIGRFEEVKEQRVFPGRLYLLRAEDGGYSPDLGFDPDLWSTVPNPVEARGPGEVDAEDGEEDNGPSPGRPVTLEEHTLDVMREAEALRPLAGSDEIAEVLREAAFWHDSGKRHPLFQAKLRLAALGEEAYREKYGSQGPGQSPVYPPDEIPMLAKSGGRAGLRSYPQVCLREDRQSSAEAAAGQEGDHGGVWGGAEGQGEDRAAANAGNKAQAGQIRSIRGFRHELASGLAYLEQVPPEEANHLRTRLVAYLIAAHHGKIRGQIRASARERAPEDGRLFARGVWEGDQLPAYAVSSEGSWPEALLSLSVMRMGRDEAGRESWVHGVQRLLEAYGPFRLAWYEALLRVADSRASRREGGVEA</sequence>
<dbReference type="GO" id="GO:0005524">
    <property type="term" value="F:ATP binding"/>
    <property type="evidence" value="ECO:0007669"/>
    <property type="project" value="UniProtKB-KW"/>
</dbReference>
<dbReference type="NCBIfam" id="TIGR01587">
    <property type="entry name" value="cas3_core"/>
    <property type="match status" value="1"/>
</dbReference>
<dbReference type="AlphaFoldDB" id="F8IKS5"/>
<organism evidence="14 15">
    <name type="scientific">Alicyclobacillus acidocaldarius (strain Tc-4-1)</name>
    <name type="common">Bacillus acidocaldarius</name>
    <dbReference type="NCBI Taxonomy" id="1048834"/>
    <lineage>
        <taxon>Bacteria</taxon>
        <taxon>Bacillati</taxon>
        <taxon>Bacillota</taxon>
        <taxon>Bacilli</taxon>
        <taxon>Bacillales</taxon>
        <taxon>Alicyclobacillaceae</taxon>
        <taxon>Alicyclobacillus</taxon>
    </lineage>
</organism>
<dbReference type="InterPro" id="IPR050079">
    <property type="entry name" value="DEAD_box_RNA_helicase"/>
</dbReference>
<dbReference type="SUPFAM" id="SSF52540">
    <property type="entry name" value="P-loop containing nucleoside triphosphate hydrolases"/>
    <property type="match status" value="1"/>
</dbReference>
<evidence type="ECO:0000259" key="13">
    <source>
        <dbReference type="PROSITE" id="PS51643"/>
    </source>
</evidence>
<reference evidence="14 15" key="1">
    <citation type="journal article" date="2011" name="J. Bacteriol.">
        <title>Complete Genome Sequence of Alicyclobacillus acidocaldarius Strain Tc-4-1.</title>
        <authorList>
            <person name="Chen Y."/>
            <person name="He Y."/>
            <person name="Zhang B."/>
            <person name="Yang J."/>
            <person name="Li W."/>
            <person name="Dong Z."/>
            <person name="Hu S."/>
        </authorList>
    </citation>
    <scope>NUCLEOTIDE SEQUENCE [LARGE SCALE GENOMIC DNA]</scope>
    <source>
        <strain evidence="14 15">Tc-4-1</strain>
    </source>
</reference>
<dbReference type="SMART" id="SM00490">
    <property type="entry name" value="HELICc"/>
    <property type="match status" value="1"/>
</dbReference>
<dbReference type="HOGENOM" id="CLU_010520_1_0_9"/>
<dbReference type="eggNOG" id="COG1203">
    <property type="taxonomic scope" value="Bacteria"/>
</dbReference>
<accession>F8IKS5</accession>
<keyword evidence="6" id="KW-0378">Hydrolase</keyword>
<evidence type="ECO:0000256" key="9">
    <source>
        <dbReference type="ARBA" id="ARBA00023118"/>
    </source>
</evidence>
<dbReference type="InterPro" id="IPR038257">
    <property type="entry name" value="CRISPR-assoc_Cas3_HD_sf"/>
</dbReference>
<dbReference type="PROSITE" id="PS51192">
    <property type="entry name" value="HELICASE_ATP_BIND_1"/>
    <property type="match status" value="1"/>
</dbReference>
<feature type="compositionally biased region" description="Acidic residues" evidence="11">
    <location>
        <begin position="572"/>
        <end position="581"/>
    </location>
</feature>
<dbReference type="STRING" id="1048834.TC41_2952"/>
<dbReference type="InterPro" id="IPR001650">
    <property type="entry name" value="Helicase_C-like"/>
</dbReference>
<evidence type="ECO:0000256" key="10">
    <source>
        <dbReference type="ARBA" id="ARBA00038437"/>
    </source>
</evidence>
<dbReference type="GO" id="GO:0046872">
    <property type="term" value="F:metal ion binding"/>
    <property type="evidence" value="ECO:0007669"/>
    <property type="project" value="UniProtKB-KW"/>
</dbReference>
<evidence type="ECO:0000256" key="5">
    <source>
        <dbReference type="ARBA" id="ARBA00022741"/>
    </source>
</evidence>
<keyword evidence="5" id="KW-0547">Nucleotide-binding</keyword>
<evidence type="ECO:0000256" key="11">
    <source>
        <dbReference type="SAM" id="MobiDB-lite"/>
    </source>
</evidence>
<dbReference type="InterPro" id="IPR027417">
    <property type="entry name" value="P-loop_NTPase"/>
</dbReference>
<comment type="similarity">
    <text evidence="10">Belongs to the DEAD box helicase family.</text>
</comment>
<evidence type="ECO:0000313" key="15">
    <source>
        <dbReference type="Proteomes" id="UP000000292"/>
    </source>
</evidence>
<evidence type="ECO:0000256" key="6">
    <source>
        <dbReference type="ARBA" id="ARBA00022801"/>
    </source>
</evidence>
<dbReference type="PANTHER" id="PTHR47959:SF16">
    <property type="entry name" value="CRISPR-ASSOCIATED NUCLEASE_HELICASE CAS3-RELATED"/>
    <property type="match status" value="1"/>
</dbReference>
<dbReference type="InterPro" id="IPR006474">
    <property type="entry name" value="Helicase_Cas3_CRISPR-ass_core"/>
</dbReference>
<keyword evidence="3" id="KW-0540">Nuclease</keyword>
<dbReference type="PROSITE" id="PS51643">
    <property type="entry name" value="HD_CAS3"/>
    <property type="match status" value="1"/>
</dbReference>
<dbReference type="PATRIC" id="fig|1048834.4.peg.2805"/>
<dbReference type="PANTHER" id="PTHR47959">
    <property type="entry name" value="ATP-DEPENDENT RNA HELICASE RHLE-RELATED"/>
    <property type="match status" value="1"/>
</dbReference>
<feature type="domain" description="HD Cas3-type" evidence="13">
    <location>
        <begin position="584"/>
        <end position="870"/>
    </location>
</feature>
<feature type="region of interest" description="Disordered" evidence="11">
    <location>
        <begin position="691"/>
        <end position="727"/>
    </location>
</feature>
<evidence type="ECO:0000256" key="7">
    <source>
        <dbReference type="ARBA" id="ARBA00022806"/>
    </source>
</evidence>
<proteinExistence type="inferred from homology"/>
<keyword evidence="7" id="KW-0347">Helicase</keyword>
<gene>
    <name evidence="14" type="ordered locus">TC41_2952</name>
</gene>
<evidence type="ECO:0000256" key="2">
    <source>
        <dbReference type="ARBA" id="ARBA00009046"/>
    </source>
</evidence>
<protein>
    <submittedName>
        <fullName evidence="14">CRISPR-associated helicase Cas3</fullName>
    </submittedName>
</protein>
<dbReference type="InterPro" id="IPR006483">
    <property type="entry name" value="CRISPR-assoc_Cas3_HD"/>
</dbReference>
<evidence type="ECO:0000256" key="8">
    <source>
        <dbReference type="ARBA" id="ARBA00022840"/>
    </source>
</evidence>
<dbReference type="GO" id="GO:0051607">
    <property type="term" value="P:defense response to virus"/>
    <property type="evidence" value="ECO:0007669"/>
    <property type="project" value="UniProtKB-KW"/>
</dbReference>
<dbReference type="SMART" id="SM00487">
    <property type="entry name" value="DEXDc"/>
    <property type="match status" value="1"/>
</dbReference>
<dbReference type="Gene3D" id="1.10.3210.30">
    <property type="match status" value="1"/>
</dbReference>
<keyword evidence="4" id="KW-0479">Metal-binding</keyword>
<comment type="similarity">
    <text evidence="1">In the N-terminal section; belongs to the CRISPR-associated nuclease Cas3-HD family.</text>
</comment>
<evidence type="ECO:0000256" key="4">
    <source>
        <dbReference type="ARBA" id="ARBA00022723"/>
    </source>
</evidence>
<dbReference type="Pfam" id="PF00270">
    <property type="entry name" value="DEAD"/>
    <property type="match status" value="1"/>
</dbReference>
<keyword evidence="9" id="KW-0051">Antiviral defense</keyword>
<dbReference type="InterPro" id="IPR054712">
    <property type="entry name" value="Cas3-like_dom"/>
</dbReference>
<dbReference type="GO" id="GO:0016787">
    <property type="term" value="F:hydrolase activity"/>
    <property type="evidence" value="ECO:0007669"/>
    <property type="project" value="UniProtKB-KW"/>
</dbReference>
<dbReference type="Proteomes" id="UP000000292">
    <property type="component" value="Chromosome"/>
</dbReference>
<dbReference type="InterPro" id="IPR014001">
    <property type="entry name" value="Helicase_ATP-bd"/>
</dbReference>
<feature type="domain" description="Helicase ATP-binding" evidence="12">
    <location>
        <begin position="24"/>
        <end position="218"/>
    </location>
</feature>
<name>F8IKS5_ALIAT</name>
<dbReference type="GO" id="GO:0003676">
    <property type="term" value="F:nucleic acid binding"/>
    <property type="evidence" value="ECO:0007669"/>
    <property type="project" value="InterPro"/>
</dbReference>
<feature type="region of interest" description="Disordered" evidence="11">
    <location>
        <begin position="561"/>
        <end position="589"/>
    </location>
</feature>